<evidence type="ECO:0000256" key="1">
    <source>
        <dbReference type="SAM" id="MobiDB-lite"/>
    </source>
</evidence>
<comment type="caution">
    <text evidence="2">The sequence shown here is derived from an EMBL/GenBank/DDBJ whole genome shotgun (WGS) entry which is preliminary data.</text>
</comment>
<feature type="region of interest" description="Disordered" evidence="1">
    <location>
        <begin position="1"/>
        <end position="41"/>
    </location>
</feature>
<name>A0A543IE76_9ACTN</name>
<evidence type="ECO:0000313" key="2">
    <source>
        <dbReference type="EMBL" id="TQM68820.1"/>
    </source>
</evidence>
<sequence>MLLACVPGNGGAGSRREARGSRGPPGQERGARRGNPPLRRHVRAHRAPCAPGGLLEPGTNIAARAGCPVAVAPGDRCGPRGAGIRPEPWLGPAPWVVPGVGVGREARGSRPQLWRTRALGGAPMRAVFRACVAAFRAGDSGAVRAWCPVAVVPEAGRVVKRGHLSACAMSRPRPPRLRVSRHRVLCVCSAPRRRGQRRRPSQVLVAMASGVDVGREAWVFRPSRGGSRPHGRTTLRAALRVRPAGQRHRPASARRRAVGVGPRVRGAVPRVDVEGAGTVAWSVRQVGLAWSGSLLRSSCSMGGSSSQSHSLSVPGKLAGGRMLRRFGPTWTRRTGMGPSSHMGSR</sequence>
<evidence type="ECO:0000313" key="3">
    <source>
        <dbReference type="Proteomes" id="UP000316706"/>
    </source>
</evidence>
<gene>
    <name evidence="2" type="ORF">FHX41_2488</name>
</gene>
<proteinExistence type="predicted"/>
<dbReference type="AlphaFoldDB" id="A0A543IE76"/>
<keyword evidence="3" id="KW-1185">Reference proteome</keyword>
<feature type="region of interest" description="Disordered" evidence="1">
    <location>
        <begin position="326"/>
        <end position="345"/>
    </location>
</feature>
<reference evidence="2 3" key="1">
    <citation type="submission" date="2019-06" db="EMBL/GenBank/DDBJ databases">
        <title>Sequencing the genomes of 1000 actinobacteria strains.</title>
        <authorList>
            <person name="Klenk H.-P."/>
        </authorList>
    </citation>
    <scope>NUCLEOTIDE SEQUENCE [LARGE SCALE GENOMIC DNA]</scope>
    <source>
        <strain evidence="2 3">DSM 45043</strain>
    </source>
</reference>
<feature type="compositionally biased region" description="Basic residues" evidence="1">
    <location>
        <begin position="245"/>
        <end position="257"/>
    </location>
</feature>
<accession>A0A543IE76</accession>
<dbReference type="Proteomes" id="UP000316706">
    <property type="component" value="Unassembled WGS sequence"/>
</dbReference>
<dbReference type="EMBL" id="VFPO01000001">
    <property type="protein sequence ID" value="TQM68820.1"/>
    <property type="molecule type" value="Genomic_DNA"/>
</dbReference>
<feature type="region of interest" description="Disordered" evidence="1">
    <location>
        <begin position="242"/>
        <end position="261"/>
    </location>
</feature>
<protein>
    <submittedName>
        <fullName evidence="2">Uncharacterized protein</fullName>
    </submittedName>
</protein>
<organism evidence="2 3">
    <name type="scientific">Actinomadura hallensis</name>
    <dbReference type="NCBI Taxonomy" id="337895"/>
    <lineage>
        <taxon>Bacteria</taxon>
        <taxon>Bacillati</taxon>
        <taxon>Actinomycetota</taxon>
        <taxon>Actinomycetes</taxon>
        <taxon>Streptosporangiales</taxon>
        <taxon>Thermomonosporaceae</taxon>
        <taxon>Actinomadura</taxon>
    </lineage>
</organism>